<reference evidence="2 3" key="1">
    <citation type="submission" date="2023-05" db="EMBL/GenBank/DDBJ databases">
        <title>Rombocin, a short stable natural nisin variant, displays selective antimicrobial activity against Listeria monocytogenes and employs dual mode of action to kill target bacterial strains.</title>
        <authorList>
            <person name="Wambui J."/>
            <person name="Stephan R."/>
            <person name="Kuipers O.P."/>
        </authorList>
    </citation>
    <scope>NUCLEOTIDE SEQUENCE [LARGE SCALE GENOMIC DNA]</scope>
    <source>
        <strain evidence="2 3">RC002</strain>
    </source>
</reference>
<accession>A0ABT7EAU9</accession>
<proteinExistence type="predicted"/>
<protein>
    <recommendedName>
        <fullName evidence="4">Small, acid-soluble spore protein, alpha/beta type</fullName>
    </recommendedName>
</protein>
<name>A0ABT7EAU9_9FIRM</name>
<evidence type="ECO:0000256" key="1">
    <source>
        <dbReference type="SAM" id="MobiDB-lite"/>
    </source>
</evidence>
<organism evidence="2 3">
    <name type="scientific">Romboutsia sedimentorum</name>
    <dbReference type="NCBI Taxonomy" id="1368474"/>
    <lineage>
        <taxon>Bacteria</taxon>
        <taxon>Bacillati</taxon>
        <taxon>Bacillota</taxon>
        <taxon>Clostridia</taxon>
        <taxon>Peptostreptococcales</taxon>
        <taxon>Peptostreptococcaceae</taxon>
        <taxon>Romboutsia</taxon>
    </lineage>
</organism>
<feature type="region of interest" description="Disordered" evidence="1">
    <location>
        <begin position="43"/>
        <end position="75"/>
    </location>
</feature>
<dbReference type="RefSeq" id="WP_284132995.1">
    <property type="nucleotide sequence ID" value="NZ_JASKYM010000005.1"/>
</dbReference>
<evidence type="ECO:0000313" key="2">
    <source>
        <dbReference type="EMBL" id="MDK2564057.1"/>
    </source>
</evidence>
<evidence type="ECO:0000313" key="3">
    <source>
        <dbReference type="Proteomes" id="UP001301012"/>
    </source>
</evidence>
<keyword evidence="3" id="KW-1185">Reference proteome</keyword>
<sequence length="75" mass="8682">MTHKKQENIKKMQNYQKEKLEIAKELGINGANSSEVNVKIASQGEPEHSNKTMTKQRNMQSKQKTAREKNELVIR</sequence>
<evidence type="ECO:0008006" key="4">
    <source>
        <dbReference type="Google" id="ProtNLM"/>
    </source>
</evidence>
<feature type="compositionally biased region" description="Basic and acidic residues" evidence="1">
    <location>
        <begin position="65"/>
        <end position="75"/>
    </location>
</feature>
<dbReference type="Proteomes" id="UP001301012">
    <property type="component" value="Unassembled WGS sequence"/>
</dbReference>
<feature type="compositionally biased region" description="Polar residues" evidence="1">
    <location>
        <begin position="51"/>
        <end position="63"/>
    </location>
</feature>
<gene>
    <name evidence="2" type="ORF">QOZ84_10890</name>
</gene>
<comment type="caution">
    <text evidence="2">The sequence shown here is derived from an EMBL/GenBank/DDBJ whole genome shotgun (WGS) entry which is preliminary data.</text>
</comment>
<dbReference type="EMBL" id="JASKYM010000005">
    <property type="protein sequence ID" value="MDK2564057.1"/>
    <property type="molecule type" value="Genomic_DNA"/>
</dbReference>